<dbReference type="Pfam" id="PF00126">
    <property type="entry name" value="HTH_1"/>
    <property type="match status" value="1"/>
</dbReference>
<keyword evidence="4" id="KW-0804">Transcription</keyword>
<reference evidence="7" key="1">
    <citation type="submission" date="2023-07" db="EMBL/GenBank/DDBJ databases">
        <title>Characterization of two Paracoccaceae strains isolated from Phycosphere and proposal of Xinfangfangia lacusdiani sp. nov.</title>
        <authorList>
            <person name="Deng Y."/>
            <person name="Zhang Y.Q."/>
        </authorList>
    </citation>
    <scope>NUCLEOTIDE SEQUENCE [LARGE SCALE GENOMIC DNA]</scope>
    <source>
        <strain evidence="7">CPCC 101403</strain>
    </source>
</reference>
<gene>
    <name evidence="6" type="ORF">RM190_22040</name>
</gene>
<dbReference type="SUPFAM" id="SSF46785">
    <property type="entry name" value="Winged helix' DNA-binding domain"/>
    <property type="match status" value="1"/>
</dbReference>
<dbReference type="SUPFAM" id="SSF53850">
    <property type="entry name" value="Periplasmic binding protein-like II"/>
    <property type="match status" value="1"/>
</dbReference>
<keyword evidence="7" id="KW-1185">Reference proteome</keyword>
<dbReference type="PRINTS" id="PR00039">
    <property type="entry name" value="HTHLYSR"/>
</dbReference>
<feature type="domain" description="HTH lysR-type" evidence="5">
    <location>
        <begin position="3"/>
        <end position="60"/>
    </location>
</feature>
<evidence type="ECO:0000313" key="7">
    <source>
        <dbReference type="Proteomes" id="UP001251085"/>
    </source>
</evidence>
<dbReference type="CDD" id="cd08440">
    <property type="entry name" value="PBP2_LTTR_like_4"/>
    <property type="match status" value="1"/>
</dbReference>
<evidence type="ECO:0000256" key="1">
    <source>
        <dbReference type="ARBA" id="ARBA00009437"/>
    </source>
</evidence>
<evidence type="ECO:0000259" key="5">
    <source>
        <dbReference type="PROSITE" id="PS50931"/>
    </source>
</evidence>
<dbReference type="PANTHER" id="PTHR30419">
    <property type="entry name" value="HTH-TYPE TRANSCRIPTIONAL REGULATOR YBHD"/>
    <property type="match status" value="1"/>
</dbReference>
<dbReference type="PROSITE" id="PS50931">
    <property type="entry name" value="HTH_LYSR"/>
    <property type="match status" value="1"/>
</dbReference>
<accession>A0ABU3EJX9</accession>
<dbReference type="InterPro" id="IPR050950">
    <property type="entry name" value="HTH-type_LysR_regulators"/>
</dbReference>
<dbReference type="Pfam" id="PF03466">
    <property type="entry name" value="LysR_substrate"/>
    <property type="match status" value="1"/>
</dbReference>
<dbReference type="EMBL" id="JAVRQI010000025">
    <property type="protein sequence ID" value="MDT1064557.1"/>
    <property type="molecule type" value="Genomic_DNA"/>
</dbReference>
<dbReference type="Gene3D" id="1.10.10.10">
    <property type="entry name" value="Winged helix-like DNA-binding domain superfamily/Winged helix DNA-binding domain"/>
    <property type="match status" value="1"/>
</dbReference>
<protein>
    <submittedName>
        <fullName evidence="6">LysR substrate-binding domain-containing protein</fullName>
    </submittedName>
</protein>
<organism evidence="6 7">
    <name type="scientific">Paracoccus broussonetiae</name>
    <dbReference type="NCBI Taxonomy" id="3075834"/>
    <lineage>
        <taxon>Bacteria</taxon>
        <taxon>Pseudomonadati</taxon>
        <taxon>Pseudomonadota</taxon>
        <taxon>Alphaproteobacteria</taxon>
        <taxon>Rhodobacterales</taxon>
        <taxon>Paracoccaceae</taxon>
        <taxon>Paracoccus</taxon>
    </lineage>
</organism>
<name>A0ABU3EJX9_9RHOB</name>
<comment type="caution">
    <text evidence="6">The sequence shown here is derived from an EMBL/GenBank/DDBJ whole genome shotgun (WGS) entry which is preliminary data.</text>
</comment>
<dbReference type="InterPro" id="IPR005119">
    <property type="entry name" value="LysR_subst-bd"/>
</dbReference>
<dbReference type="Gene3D" id="3.40.190.290">
    <property type="match status" value="1"/>
</dbReference>
<evidence type="ECO:0000256" key="4">
    <source>
        <dbReference type="ARBA" id="ARBA00023163"/>
    </source>
</evidence>
<dbReference type="RefSeq" id="WP_311761642.1">
    <property type="nucleotide sequence ID" value="NZ_JAVRQI010000025.1"/>
</dbReference>
<dbReference type="InterPro" id="IPR036390">
    <property type="entry name" value="WH_DNA-bd_sf"/>
</dbReference>
<proteinExistence type="inferred from homology"/>
<sequence>MNITLRQLRAFLAVAELGRFNLAANHLGLTQSAVSILIRELESEMGVRLFDRHTRMVSVSVMGQEFLPQARKVLEDLDQATRSVRDSAALKSGQVTIAAAIVLAATIVPPLLAEFLRLHPGVTVQLRDMPEERIRLALKRNEVDLAIGTQVDEDPELTSTPVTHDRLMLICHADHPLARQRKVRWADLEGERMIVLAQENPLREIVVRTMIQVVPDFRPSYEVRFSSTAISMISAGMGVSVLPENSRLLTSDVRVRSVGLVEPDIGREVGLLQHRYRSLSPAASLLREMILQRFAAQ</sequence>
<evidence type="ECO:0000256" key="2">
    <source>
        <dbReference type="ARBA" id="ARBA00023015"/>
    </source>
</evidence>
<comment type="similarity">
    <text evidence="1">Belongs to the LysR transcriptional regulatory family.</text>
</comment>
<dbReference type="InterPro" id="IPR036388">
    <property type="entry name" value="WH-like_DNA-bd_sf"/>
</dbReference>
<keyword evidence="2" id="KW-0805">Transcription regulation</keyword>
<dbReference type="Proteomes" id="UP001251085">
    <property type="component" value="Unassembled WGS sequence"/>
</dbReference>
<evidence type="ECO:0000313" key="6">
    <source>
        <dbReference type="EMBL" id="MDT1064557.1"/>
    </source>
</evidence>
<evidence type="ECO:0000256" key="3">
    <source>
        <dbReference type="ARBA" id="ARBA00023125"/>
    </source>
</evidence>
<dbReference type="InterPro" id="IPR000847">
    <property type="entry name" value="LysR_HTH_N"/>
</dbReference>
<dbReference type="PANTHER" id="PTHR30419:SF8">
    <property type="entry name" value="NITROGEN ASSIMILATION TRANSCRIPTIONAL ACTIVATOR-RELATED"/>
    <property type="match status" value="1"/>
</dbReference>
<keyword evidence="3" id="KW-0238">DNA-binding</keyword>